<accession>A0A4R7BXP0</accession>
<dbReference type="Proteomes" id="UP000295122">
    <property type="component" value="Unassembled WGS sequence"/>
</dbReference>
<sequence length="115" mass="12575">MNPGDILTGLISLFGAGGFTAIVVGYLAYKKEAATGRREPLKPETLPTANGHFPGSHDIELLVQAITLLTAALTRCATLLEAEAHDREMDEEAEKRAEMRELREIVRAMRQARTA</sequence>
<comment type="caution">
    <text evidence="3">The sequence shown here is derived from an EMBL/GenBank/DDBJ whole genome shotgun (WGS) entry which is preliminary data.</text>
</comment>
<keyword evidence="4" id="KW-1185">Reference proteome</keyword>
<name>A0A4R7BXP0_9HYPH</name>
<keyword evidence="2" id="KW-0812">Transmembrane</keyword>
<evidence type="ECO:0000313" key="4">
    <source>
        <dbReference type="Proteomes" id="UP000295122"/>
    </source>
</evidence>
<evidence type="ECO:0000313" key="3">
    <source>
        <dbReference type="EMBL" id="TDR90273.1"/>
    </source>
</evidence>
<organism evidence="3 4">
    <name type="scientific">Enterovirga rhinocerotis</name>
    <dbReference type="NCBI Taxonomy" id="1339210"/>
    <lineage>
        <taxon>Bacteria</taxon>
        <taxon>Pseudomonadati</taxon>
        <taxon>Pseudomonadota</taxon>
        <taxon>Alphaproteobacteria</taxon>
        <taxon>Hyphomicrobiales</taxon>
        <taxon>Methylobacteriaceae</taxon>
        <taxon>Enterovirga</taxon>
    </lineage>
</organism>
<evidence type="ECO:0000256" key="1">
    <source>
        <dbReference type="SAM" id="Coils"/>
    </source>
</evidence>
<dbReference type="EMBL" id="SNZR01000013">
    <property type="protein sequence ID" value="TDR90273.1"/>
    <property type="molecule type" value="Genomic_DNA"/>
</dbReference>
<dbReference type="RefSeq" id="WP_133771536.1">
    <property type="nucleotide sequence ID" value="NZ_SNZR01000013.1"/>
</dbReference>
<dbReference type="AlphaFoldDB" id="A0A4R7BXP0"/>
<keyword evidence="1" id="KW-0175">Coiled coil</keyword>
<feature type="coiled-coil region" evidence="1">
    <location>
        <begin position="82"/>
        <end position="112"/>
    </location>
</feature>
<gene>
    <name evidence="3" type="ORF">EV668_3119</name>
</gene>
<keyword evidence="2" id="KW-0472">Membrane</keyword>
<feature type="transmembrane region" description="Helical" evidence="2">
    <location>
        <begin position="6"/>
        <end position="29"/>
    </location>
</feature>
<evidence type="ECO:0000256" key="2">
    <source>
        <dbReference type="SAM" id="Phobius"/>
    </source>
</evidence>
<proteinExistence type="predicted"/>
<reference evidence="3 4" key="1">
    <citation type="submission" date="2019-03" db="EMBL/GenBank/DDBJ databases">
        <title>Genomic Encyclopedia of Type Strains, Phase IV (KMG-IV): sequencing the most valuable type-strain genomes for metagenomic binning, comparative biology and taxonomic classification.</title>
        <authorList>
            <person name="Goeker M."/>
        </authorList>
    </citation>
    <scope>NUCLEOTIDE SEQUENCE [LARGE SCALE GENOMIC DNA]</scope>
    <source>
        <strain evidence="3 4">DSM 25903</strain>
    </source>
</reference>
<protein>
    <submittedName>
        <fullName evidence="3">Uncharacterized protein</fullName>
    </submittedName>
</protein>
<keyword evidence="2" id="KW-1133">Transmembrane helix</keyword>